<dbReference type="AlphaFoldDB" id="A0A2S3UKZ3"/>
<dbReference type="OrthoDB" id="7679055at2"/>
<evidence type="ECO:0000256" key="2">
    <source>
        <dbReference type="ARBA" id="ARBA00005811"/>
    </source>
</evidence>
<name>A0A2S3UKZ3_9HYPH</name>
<dbReference type="InterPro" id="IPR003400">
    <property type="entry name" value="ExbD"/>
</dbReference>
<evidence type="ECO:0000313" key="10">
    <source>
        <dbReference type="Proteomes" id="UP000236959"/>
    </source>
</evidence>
<keyword evidence="4 7" id="KW-0812">Transmembrane</keyword>
<keyword evidence="5 8" id="KW-1133">Transmembrane helix</keyword>
<sequence length="128" mass="13670">MRVERPVRKQKPISLTPLVDVIFLLLLFFMLSSTFTSFGQVEIGAPAGGGGSGAAPKALLVLREDKLLLNGSEIESGHLEEEARKLVERDTGSLLVLVRGGTTTQELVTVVSRLRTVPDLGVTVAGTE</sequence>
<evidence type="ECO:0000256" key="5">
    <source>
        <dbReference type="ARBA" id="ARBA00022989"/>
    </source>
</evidence>
<reference evidence="9 10" key="1">
    <citation type="submission" date="2018-01" db="EMBL/GenBank/DDBJ databases">
        <title>Genomic Encyclopedia of Archaeal and Bacterial Type Strains, Phase II (KMG-II): from individual species to whole genera.</title>
        <authorList>
            <person name="Goeker M."/>
        </authorList>
    </citation>
    <scope>NUCLEOTIDE SEQUENCE [LARGE SCALE GENOMIC DNA]</scope>
    <source>
        <strain evidence="9 10">DSM 17023</strain>
    </source>
</reference>
<dbReference type="Proteomes" id="UP000236959">
    <property type="component" value="Unassembled WGS sequence"/>
</dbReference>
<proteinExistence type="inferred from homology"/>
<evidence type="ECO:0000313" key="9">
    <source>
        <dbReference type="EMBL" id="POF28377.1"/>
    </source>
</evidence>
<evidence type="ECO:0000256" key="4">
    <source>
        <dbReference type="ARBA" id="ARBA00022692"/>
    </source>
</evidence>
<evidence type="ECO:0000256" key="3">
    <source>
        <dbReference type="ARBA" id="ARBA00022475"/>
    </source>
</evidence>
<dbReference type="GO" id="GO:0015031">
    <property type="term" value="P:protein transport"/>
    <property type="evidence" value="ECO:0007669"/>
    <property type="project" value="UniProtKB-KW"/>
</dbReference>
<evidence type="ECO:0000256" key="7">
    <source>
        <dbReference type="RuleBase" id="RU003879"/>
    </source>
</evidence>
<dbReference type="GO" id="GO:0005886">
    <property type="term" value="C:plasma membrane"/>
    <property type="evidence" value="ECO:0007669"/>
    <property type="project" value="UniProtKB-SubCell"/>
</dbReference>
<keyword evidence="3" id="KW-1003">Cell membrane</keyword>
<evidence type="ECO:0000256" key="8">
    <source>
        <dbReference type="SAM" id="Phobius"/>
    </source>
</evidence>
<keyword evidence="6 8" id="KW-0472">Membrane</keyword>
<comment type="caution">
    <text evidence="9">The sequence shown here is derived from an EMBL/GenBank/DDBJ whole genome shotgun (WGS) entry which is preliminary data.</text>
</comment>
<evidence type="ECO:0000256" key="6">
    <source>
        <dbReference type="ARBA" id="ARBA00023136"/>
    </source>
</evidence>
<feature type="transmembrane region" description="Helical" evidence="8">
    <location>
        <begin position="12"/>
        <end position="31"/>
    </location>
</feature>
<accession>A0A2S3UKZ3</accession>
<dbReference type="PANTHER" id="PTHR30558">
    <property type="entry name" value="EXBD MEMBRANE COMPONENT OF PMF-DRIVEN MACROMOLECULE IMPORT SYSTEM"/>
    <property type="match status" value="1"/>
</dbReference>
<protein>
    <submittedName>
        <fullName evidence="9">Biopolymer transport protein ExbD</fullName>
    </submittedName>
</protein>
<organism evidence="9 10">
    <name type="scientific">Roseibium marinum</name>
    <dbReference type="NCBI Taxonomy" id="281252"/>
    <lineage>
        <taxon>Bacteria</taxon>
        <taxon>Pseudomonadati</taxon>
        <taxon>Pseudomonadota</taxon>
        <taxon>Alphaproteobacteria</taxon>
        <taxon>Hyphomicrobiales</taxon>
        <taxon>Stappiaceae</taxon>
        <taxon>Roseibium</taxon>
    </lineage>
</organism>
<gene>
    <name evidence="9" type="ORF">CLV41_11448</name>
</gene>
<dbReference type="PANTHER" id="PTHR30558:SF3">
    <property type="entry name" value="BIOPOLYMER TRANSPORT PROTEIN EXBD-RELATED"/>
    <property type="match status" value="1"/>
</dbReference>
<comment type="similarity">
    <text evidence="2 7">Belongs to the ExbD/TolR family.</text>
</comment>
<dbReference type="RefSeq" id="WP_103224989.1">
    <property type="nucleotide sequence ID" value="NZ_PPCN01000014.1"/>
</dbReference>
<evidence type="ECO:0000256" key="1">
    <source>
        <dbReference type="ARBA" id="ARBA00004162"/>
    </source>
</evidence>
<keyword evidence="10" id="KW-1185">Reference proteome</keyword>
<keyword evidence="7" id="KW-0653">Protein transport</keyword>
<keyword evidence="7" id="KW-0813">Transport</keyword>
<dbReference type="GO" id="GO:0022857">
    <property type="term" value="F:transmembrane transporter activity"/>
    <property type="evidence" value="ECO:0007669"/>
    <property type="project" value="InterPro"/>
</dbReference>
<dbReference type="EMBL" id="PPCN01000014">
    <property type="protein sequence ID" value="POF28377.1"/>
    <property type="molecule type" value="Genomic_DNA"/>
</dbReference>
<dbReference type="Pfam" id="PF02472">
    <property type="entry name" value="ExbD"/>
    <property type="match status" value="1"/>
</dbReference>
<comment type="subcellular location">
    <subcellularLocation>
        <location evidence="1">Cell membrane</location>
        <topology evidence="1">Single-pass membrane protein</topology>
    </subcellularLocation>
    <subcellularLocation>
        <location evidence="7">Cell membrane</location>
        <topology evidence="7">Single-pass type II membrane protein</topology>
    </subcellularLocation>
</comment>